<reference evidence="1" key="1">
    <citation type="submission" date="2021-06" db="EMBL/GenBank/DDBJ databases">
        <title>Comparative genomics, transcriptomics and evolutionary studies reveal genomic signatures of adaptation to plant cell wall in hemibiotrophic fungi.</title>
        <authorList>
            <consortium name="DOE Joint Genome Institute"/>
            <person name="Baroncelli R."/>
            <person name="Diaz J.F."/>
            <person name="Benocci T."/>
            <person name="Peng M."/>
            <person name="Battaglia E."/>
            <person name="Haridas S."/>
            <person name="Andreopoulos W."/>
            <person name="Labutti K."/>
            <person name="Pangilinan J."/>
            <person name="Floch G.L."/>
            <person name="Makela M.R."/>
            <person name="Henrissat B."/>
            <person name="Grigoriev I.V."/>
            <person name="Crouch J.A."/>
            <person name="De Vries R.P."/>
            <person name="Sukno S.A."/>
            <person name="Thon M.R."/>
        </authorList>
    </citation>
    <scope>NUCLEOTIDE SEQUENCE</scope>
    <source>
        <strain evidence="1">MAFF235873</strain>
    </source>
</reference>
<proteinExistence type="predicted"/>
<dbReference type="AlphaFoldDB" id="A0AAD9M6R9"/>
<keyword evidence="2" id="KW-1185">Reference proteome</keyword>
<name>A0AAD9M6R9_9PEZI</name>
<accession>A0AAD9M6R9</accession>
<protein>
    <submittedName>
        <fullName evidence="1">Uncharacterized protein</fullName>
    </submittedName>
</protein>
<gene>
    <name evidence="1" type="ORF">LX32DRAFT_296596</name>
</gene>
<evidence type="ECO:0000313" key="1">
    <source>
        <dbReference type="EMBL" id="KAK2030990.1"/>
    </source>
</evidence>
<dbReference type="Proteomes" id="UP001232148">
    <property type="component" value="Unassembled WGS sequence"/>
</dbReference>
<sequence>MARRFRTSSHLRYHSEVASTFLDYVMTAPSSFFLLHSAASGDIRLHNCRRCQTSKPRFYARKAERFVSHPISRPDSENDFPPATIFLSLISCLRCRQRANAICKRGTGRSLLLANVQPEADSRRPNPCLRRLAPPRSRILDGLDHVSLLQVPYR</sequence>
<dbReference type="EMBL" id="MU842845">
    <property type="protein sequence ID" value="KAK2030990.1"/>
    <property type="molecule type" value="Genomic_DNA"/>
</dbReference>
<evidence type="ECO:0000313" key="2">
    <source>
        <dbReference type="Proteomes" id="UP001232148"/>
    </source>
</evidence>
<organism evidence="1 2">
    <name type="scientific">Colletotrichum zoysiae</name>
    <dbReference type="NCBI Taxonomy" id="1216348"/>
    <lineage>
        <taxon>Eukaryota</taxon>
        <taxon>Fungi</taxon>
        <taxon>Dikarya</taxon>
        <taxon>Ascomycota</taxon>
        <taxon>Pezizomycotina</taxon>
        <taxon>Sordariomycetes</taxon>
        <taxon>Hypocreomycetidae</taxon>
        <taxon>Glomerellales</taxon>
        <taxon>Glomerellaceae</taxon>
        <taxon>Colletotrichum</taxon>
        <taxon>Colletotrichum graminicola species complex</taxon>
    </lineage>
</organism>
<comment type="caution">
    <text evidence="1">The sequence shown here is derived from an EMBL/GenBank/DDBJ whole genome shotgun (WGS) entry which is preliminary data.</text>
</comment>